<dbReference type="AlphaFoldDB" id="A0A4D7AY68"/>
<dbReference type="EMBL" id="CP034413">
    <property type="protein sequence ID" value="QCI60636.1"/>
    <property type="molecule type" value="Genomic_DNA"/>
</dbReference>
<evidence type="ECO:0000313" key="2">
    <source>
        <dbReference type="EMBL" id="QCI60636.1"/>
    </source>
</evidence>
<reference evidence="3" key="1">
    <citation type="submission" date="2018-12" db="EMBL/GenBank/DDBJ databases">
        <title>Dusodibacter welbiota gen. nov., sp. nov., isolated from human faeces and emended description of the Oscillibacter genus.</title>
        <authorList>
            <person name="Le Roy T."/>
            <person name="Van der Smissen P."/>
            <person name="Delzenne N."/>
            <person name="Muccioli G."/>
            <person name="Collet J.F."/>
            <person name="Cani P.D."/>
        </authorList>
    </citation>
    <scope>NUCLEOTIDE SEQUENCE [LARGE SCALE GENOMIC DNA]</scope>
    <source>
        <strain evidence="3">J115</strain>
    </source>
</reference>
<dbReference type="GeneID" id="89520857"/>
<gene>
    <name evidence="2" type="ORF">EIO64_16680</name>
</gene>
<protein>
    <recommendedName>
        <fullName evidence="4">DUF3795 domain-containing protein</fullName>
    </recommendedName>
</protein>
<evidence type="ECO:0008006" key="4">
    <source>
        <dbReference type="Google" id="ProtNLM"/>
    </source>
</evidence>
<feature type="transmembrane region" description="Helical" evidence="1">
    <location>
        <begin position="246"/>
        <end position="268"/>
    </location>
</feature>
<organism evidence="2 3">
    <name type="scientific">Dysosmobacter welbionis</name>
    <dbReference type="NCBI Taxonomy" id="2093857"/>
    <lineage>
        <taxon>Bacteria</taxon>
        <taxon>Bacillati</taxon>
        <taxon>Bacillota</taxon>
        <taxon>Clostridia</taxon>
        <taxon>Eubacteriales</taxon>
        <taxon>Oscillospiraceae</taxon>
        <taxon>Dysosmobacter</taxon>
    </lineage>
</organism>
<evidence type="ECO:0000256" key="1">
    <source>
        <dbReference type="SAM" id="Phobius"/>
    </source>
</evidence>
<feature type="transmembrane region" description="Helical" evidence="1">
    <location>
        <begin position="89"/>
        <end position="110"/>
    </location>
</feature>
<proteinExistence type="predicted"/>
<keyword evidence="3" id="KW-1185">Reference proteome</keyword>
<feature type="transmembrane region" description="Helical" evidence="1">
    <location>
        <begin position="179"/>
        <end position="199"/>
    </location>
</feature>
<dbReference type="KEGG" id="obj:EIO64_16680"/>
<dbReference type="RefSeq" id="WP_136891670.1">
    <property type="nucleotide sequence ID" value="NZ_CP034413.3"/>
</dbReference>
<sequence length="287" mass="31954">MEGICGRMCDACTWKEQLDCPGCQDGPGRRFSGGCPIADCCREKGHTACVTCTFSTGCALRRRDMPQNRLWAVEAERERRARLDRNAPVLAKWLWLLFWLVTPSVFSNILTMDTVAGAFPTAGVVGNVLAFLISLAYGVLLWQLREAAGRYRTAALCYLAGGIISGVLLLPAIPEGNWLWWLLSLPVMVLELCAAYQEFYAHAEVLEELDPELAGKWRLLWKWWIGLLLGLFGCIFLALISAILGLLAILADAIGLLVVGIVKLVYLYRTAKRFREYQPAALQKEVL</sequence>
<keyword evidence="1" id="KW-1133">Transmembrane helix</keyword>
<keyword evidence="1" id="KW-0812">Transmembrane</keyword>
<feature type="transmembrane region" description="Helical" evidence="1">
    <location>
        <begin position="220"/>
        <end position="240"/>
    </location>
</feature>
<feature type="transmembrane region" description="Helical" evidence="1">
    <location>
        <begin position="122"/>
        <end position="142"/>
    </location>
</feature>
<evidence type="ECO:0000313" key="3">
    <source>
        <dbReference type="Proteomes" id="UP000298642"/>
    </source>
</evidence>
<feature type="transmembrane region" description="Helical" evidence="1">
    <location>
        <begin position="154"/>
        <end position="173"/>
    </location>
</feature>
<dbReference type="Proteomes" id="UP000298642">
    <property type="component" value="Chromosome"/>
</dbReference>
<keyword evidence="1" id="KW-0472">Membrane</keyword>
<name>A0A4D7AY68_9FIRM</name>
<accession>A0A4D7AY68</accession>